<dbReference type="SUPFAM" id="SSF53850">
    <property type="entry name" value="Periplasmic binding protein-like II"/>
    <property type="match status" value="1"/>
</dbReference>
<evidence type="ECO:0000313" key="7">
    <source>
        <dbReference type="EMBL" id="MFK4441927.1"/>
    </source>
</evidence>
<dbReference type="Gene3D" id="3.40.190.10">
    <property type="entry name" value="Periplasmic binding protein-like II"/>
    <property type="match status" value="2"/>
</dbReference>
<dbReference type="EMBL" id="JBIYDN010000004">
    <property type="protein sequence ID" value="MFK4441927.1"/>
    <property type="molecule type" value="Genomic_DNA"/>
</dbReference>
<dbReference type="InterPro" id="IPR001638">
    <property type="entry name" value="Solute-binding_3/MltF_N"/>
</dbReference>
<dbReference type="PROSITE" id="PS01039">
    <property type="entry name" value="SBP_BACTERIAL_3"/>
    <property type="match status" value="1"/>
</dbReference>
<comment type="caution">
    <text evidence="7">The sequence shown here is derived from an EMBL/GenBank/DDBJ whole genome shotgun (WGS) entry which is preliminary data.</text>
</comment>
<gene>
    <name evidence="7" type="ORF">ABH943_001942</name>
</gene>
<evidence type="ECO:0000256" key="3">
    <source>
        <dbReference type="ARBA" id="ARBA00022729"/>
    </source>
</evidence>
<evidence type="ECO:0000256" key="2">
    <source>
        <dbReference type="ARBA" id="ARBA00010333"/>
    </source>
</evidence>
<comment type="similarity">
    <text evidence="2 4">Belongs to the bacterial solute-binding protein 3 family.</text>
</comment>
<evidence type="ECO:0000256" key="5">
    <source>
        <dbReference type="SAM" id="SignalP"/>
    </source>
</evidence>
<dbReference type="RefSeq" id="WP_404605984.1">
    <property type="nucleotide sequence ID" value="NZ_JBIYDN010000004.1"/>
</dbReference>
<dbReference type="Proteomes" id="UP001620514">
    <property type="component" value="Unassembled WGS sequence"/>
</dbReference>
<dbReference type="PANTHER" id="PTHR35936">
    <property type="entry name" value="MEMBRANE-BOUND LYTIC MUREIN TRANSGLYCOSYLASE F"/>
    <property type="match status" value="1"/>
</dbReference>
<evidence type="ECO:0000256" key="4">
    <source>
        <dbReference type="RuleBase" id="RU003744"/>
    </source>
</evidence>
<dbReference type="InterPro" id="IPR018313">
    <property type="entry name" value="SBP_3_CS"/>
</dbReference>
<accession>A0ABW8MIU5</accession>
<sequence length="260" mass="27895">MKIKAIVAASALVCSASYAALPETVTVGTDGSYVPFAQVNADGSIGGFEIDVVRNLCERVKVKCVFANQSFDSLIPSLQSHKIDIISGWLLKTPTRERVVAFSDTYAIVNNRFIAKKGSNITISPEGLKGKTIAIEGGSAQDSFLTKTYGSTANIKRYTGQGDPFLDLKNGRVDLTFGYTVQTDEAFLKLADNSKNFQYIGPSFTGSSDPALGAGVGLGFRKDDSELREAFNRAIAAAKVDGTFTRISMKYFGHDITAAQ</sequence>
<dbReference type="SMART" id="SM00062">
    <property type="entry name" value="PBPb"/>
    <property type="match status" value="1"/>
</dbReference>
<evidence type="ECO:0000259" key="6">
    <source>
        <dbReference type="SMART" id="SM00062"/>
    </source>
</evidence>
<evidence type="ECO:0000313" key="8">
    <source>
        <dbReference type="Proteomes" id="UP001620514"/>
    </source>
</evidence>
<organism evidence="7 8">
    <name type="scientific">Caballeronia udeis</name>
    <dbReference type="NCBI Taxonomy" id="1232866"/>
    <lineage>
        <taxon>Bacteria</taxon>
        <taxon>Pseudomonadati</taxon>
        <taxon>Pseudomonadota</taxon>
        <taxon>Betaproteobacteria</taxon>
        <taxon>Burkholderiales</taxon>
        <taxon>Burkholderiaceae</taxon>
        <taxon>Caballeronia</taxon>
    </lineage>
</organism>
<reference evidence="7 8" key="1">
    <citation type="submission" date="2024-10" db="EMBL/GenBank/DDBJ databases">
        <authorList>
            <person name="Deangelis K."/>
            <person name="Huntemann M."/>
            <person name="Clum A."/>
            <person name="Wang J."/>
            <person name="Palaniappan K."/>
            <person name="Ritter S."/>
            <person name="Chen I.-M."/>
            <person name="Stamatis D."/>
            <person name="Reddy T."/>
            <person name="O'Malley R."/>
            <person name="Daum C."/>
            <person name="Ng V."/>
            <person name="Ivanova N."/>
            <person name="Kyrpides N."/>
            <person name="Woyke T."/>
        </authorList>
    </citation>
    <scope>NUCLEOTIDE SEQUENCE [LARGE SCALE GENOMIC DNA]</scope>
    <source>
        <strain evidence="7 8">GAS97</strain>
    </source>
</reference>
<feature type="chain" id="PRO_5046009860" evidence="5">
    <location>
        <begin position="20"/>
        <end position="260"/>
    </location>
</feature>
<keyword evidence="3 5" id="KW-0732">Signal</keyword>
<name>A0ABW8MIU5_9BURK</name>
<evidence type="ECO:0000256" key="1">
    <source>
        <dbReference type="ARBA" id="ARBA00004196"/>
    </source>
</evidence>
<reference evidence="7 8" key="2">
    <citation type="submission" date="2024-11" db="EMBL/GenBank/DDBJ databases">
        <title>Using genomics to understand microbial adaptation to soil warming.</title>
        <authorList>
            <person name="Deangelis K.M. PhD."/>
        </authorList>
    </citation>
    <scope>NUCLEOTIDE SEQUENCE [LARGE SCALE GENOMIC DNA]</scope>
    <source>
        <strain evidence="7 8">GAS97</strain>
    </source>
</reference>
<feature type="signal peptide" evidence="5">
    <location>
        <begin position="1"/>
        <end position="19"/>
    </location>
</feature>
<protein>
    <submittedName>
        <fullName evidence="7">Arginine/ornithine transport system substrate-binding protein</fullName>
    </submittedName>
</protein>
<proteinExistence type="inferred from homology"/>
<dbReference type="Pfam" id="PF00497">
    <property type="entry name" value="SBP_bac_3"/>
    <property type="match status" value="1"/>
</dbReference>
<feature type="domain" description="Solute-binding protein family 3/N-terminal" evidence="6">
    <location>
        <begin position="24"/>
        <end position="255"/>
    </location>
</feature>
<dbReference type="PANTHER" id="PTHR35936:SF13">
    <property type="entry name" value="HISTIDINE-BINDING PERIPLASMIC PROTEIN"/>
    <property type="match status" value="1"/>
</dbReference>
<comment type="subcellular location">
    <subcellularLocation>
        <location evidence="1">Cell envelope</location>
    </subcellularLocation>
</comment>
<keyword evidence="8" id="KW-1185">Reference proteome</keyword>